<dbReference type="Pfam" id="PF07681">
    <property type="entry name" value="DoxX"/>
    <property type="match status" value="1"/>
</dbReference>
<keyword evidence="2 5" id="KW-0812">Transmembrane</keyword>
<keyword evidence="4 5" id="KW-0472">Membrane</keyword>
<evidence type="ECO:0000256" key="3">
    <source>
        <dbReference type="ARBA" id="ARBA00022989"/>
    </source>
</evidence>
<feature type="transmembrane region" description="Helical" evidence="5">
    <location>
        <begin position="20"/>
        <end position="41"/>
    </location>
</feature>
<dbReference type="RefSeq" id="WP_132429393.1">
    <property type="nucleotide sequence ID" value="NZ_SMFZ01000002.1"/>
</dbReference>
<evidence type="ECO:0000256" key="1">
    <source>
        <dbReference type="ARBA" id="ARBA00004141"/>
    </source>
</evidence>
<evidence type="ECO:0000313" key="7">
    <source>
        <dbReference type="Proteomes" id="UP000295560"/>
    </source>
</evidence>
<keyword evidence="7" id="KW-1185">Reference proteome</keyword>
<proteinExistence type="predicted"/>
<name>A0A4R1HJA5_PSEEN</name>
<dbReference type="OrthoDB" id="886570at2"/>
<dbReference type="AlphaFoldDB" id="A0A4R1HJA5"/>
<dbReference type="Proteomes" id="UP000295560">
    <property type="component" value="Unassembled WGS sequence"/>
</dbReference>
<evidence type="ECO:0000256" key="2">
    <source>
        <dbReference type="ARBA" id="ARBA00022692"/>
    </source>
</evidence>
<dbReference type="EMBL" id="SMFZ01000002">
    <property type="protein sequence ID" value="TCK20575.1"/>
    <property type="molecule type" value="Genomic_DNA"/>
</dbReference>
<comment type="caution">
    <text evidence="6">The sequence shown here is derived from an EMBL/GenBank/DDBJ whole genome shotgun (WGS) entry which is preliminary data.</text>
</comment>
<accession>A0A4R1HJA5</accession>
<dbReference type="GO" id="GO:0016020">
    <property type="term" value="C:membrane"/>
    <property type="evidence" value="ECO:0007669"/>
    <property type="project" value="UniProtKB-SubCell"/>
</dbReference>
<protein>
    <submittedName>
        <fullName evidence="6">Putative oxidoreductase</fullName>
    </submittedName>
</protein>
<dbReference type="InterPro" id="IPR032808">
    <property type="entry name" value="DoxX"/>
</dbReference>
<sequence length="143" mass="14913">MGDESGAIDRVLRTESHVRLPRVAAVVRIVAGVLFVVFALPKFTDHAQWVSNFGSYGLPEWSLLVYATGAAEALGGLALVAGVLVRPAAALLTLVMLGAVLFGGILGGNPGSLTLAPALLIAAAFVLWTTWPRARARHAATSR</sequence>
<feature type="transmembrane region" description="Helical" evidence="5">
    <location>
        <begin position="88"/>
        <end position="107"/>
    </location>
</feature>
<organism evidence="6 7">
    <name type="scientific">Pseudonocardia endophytica</name>
    <dbReference type="NCBI Taxonomy" id="401976"/>
    <lineage>
        <taxon>Bacteria</taxon>
        <taxon>Bacillati</taxon>
        <taxon>Actinomycetota</taxon>
        <taxon>Actinomycetes</taxon>
        <taxon>Pseudonocardiales</taxon>
        <taxon>Pseudonocardiaceae</taxon>
        <taxon>Pseudonocardia</taxon>
    </lineage>
</organism>
<feature type="transmembrane region" description="Helical" evidence="5">
    <location>
        <begin position="61"/>
        <end position="81"/>
    </location>
</feature>
<evidence type="ECO:0000256" key="5">
    <source>
        <dbReference type="SAM" id="Phobius"/>
    </source>
</evidence>
<keyword evidence="3 5" id="KW-1133">Transmembrane helix</keyword>
<comment type="subcellular location">
    <subcellularLocation>
        <location evidence="1">Membrane</location>
        <topology evidence="1">Multi-pass membrane protein</topology>
    </subcellularLocation>
</comment>
<gene>
    <name evidence="6" type="ORF">EV378_4536</name>
</gene>
<reference evidence="6 7" key="1">
    <citation type="submission" date="2019-03" db="EMBL/GenBank/DDBJ databases">
        <title>Sequencing the genomes of 1000 actinobacteria strains.</title>
        <authorList>
            <person name="Klenk H.-P."/>
        </authorList>
    </citation>
    <scope>NUCLEOTIDE SEQUENCE [LARGE SCALE GENOMIC DNA]</scope>
    <source>
        <strain evidence="6 7">DSM 44969</strain>
    </source>
</reference>
<evidence type="ECO:0000313" key="6">
    <source>
        <dbReference type="EMBL" id="TCK20575.1"/>
    </source>
</evidence>
<feature type="transmembrane region" description="Helical" evidence="5">
    <location>
        <begin position="113"/>
        <end position="131"/>
    </location>
</feature>
<evidence type="ECO:0000256" key="4">
    <source>
        <dbReference type="ARBA" id="ARBA00023136"/>
    </source>
</evidence>